<feature type="region of interest" description="Disordered" evidence="1">
    <location>
        <begin position="149"/>
        <end position="309"/>
    </location>
</feature>
<accession>A0A1X1Q1H9</accession>
<feature type="compositionally biased region" description="Low complexity" evidence="1">
    <location>
        <begin position="267"/>
        <end position="290"/>
    </location>
</feature>
<dbReference type="STRING" id="106370.Francci3_0653"/>
<accession>Q2JFA5</accession>
<feature type="compositionally biased region" description="Low complexity" evidence="1">
    <location>
        <begin position="149"/>
        <end position="193"/>
    </location>
</feature>
<name>Q2JFA5_FRACC</name>
<feature type="transmembrane region" description="Helical" evidence="2">
    <location>
        <begin position="12"/>
        <end position="34"/>
    </location>
</feature>
<feature type="transmembrane region" description="Helical" evidence="2">
    <location>
        <begin position="123"/>
        <end position="144"/>
    </location>
</feature>
<dbReference type="eggNOG" id="COG1187">
    <property type="taxonomic scope" value="Bacteria"/>
</dbReference>
<keyword evidence="2" id="KW-1133">Transmembrane helix</keyword>
<dbReference type="EMBL" id="CP000249">
    <property type="protein sequence ID" value="ABD10037.1"/>
    <property type="molecule type" value="Genomic_DNA"/>
</dbReference>
<feature type="compositionally biased region" description="Gly residues" evidence="1">
    <location>
        <begin position="203"/>
        <end position="226"/>
    </location>
</feature>
<dbReference type="RefSeq" id="WP_011435106.1">
    <property type="nucleotide sequence ID" value="NC_007777.1"/>
</dbReference>
<dbReference type="Proteomes" id="UP000001937">
    <property type="component" value="Chromosome"/>
</dbReference>
<organism evidence="3 4">
    <name type="scientific">Frankia casuarinae (strain DSM 45818 / CECT 9043 / HFP020203 / CcI3)</name>
    <dbReference type="NCBI Taxonomy" id="106370"/>
    <lineage>
        <taxon>Bacteria</taxon>
        <taxon>Bacillati</taxon>
        <taxon>Actinomycetota</taxon>
        <taxon>Actinomycetes</taxon>
        <taxon>Frankiales</taxon>
        <taxon>Frankiaceae</taxon>
        <taxon>Frankia</taxon>
    </lineage>
</organism>
<evidence type="ECO:0000256" key="2">
    <source>
        <dbReference type="SAM" id="Phobius"/>
    </source>
</evidence>
<evidence type="ECO:0000313" key="3">
    <source>
        <dbReference type="EMBL" id="ABD10037.1"/>
    </source>
</evidence>
<sequence>MAQIGGRSVATNDIGVIASGAVTFIVSFLPWYSVSLGFFGRSAEAHKNAWGLGFNSWFPVFLVVVVAGLVTARVAANVRIPDVGPVSILWILPAVSAFAVLLLLIRWIRFPDVPSGVDAGPSFGFYLALLLTIVQTVFGVLTALASGAPIPGRPGARPTGPGQPGAWPPYGGQPPYGQPYGQQPTPGYGQPPTGYGPPPGYGPPAGGYGQPAQPGGYGAPPAGGYGQPAQPGGYGQPSQGHGQSPTGYGQPAQPGGYGAPPAGGYGQPAQPGGYGQPSQGHGQSPTGYGQQPPPPGPGGYGQQESPPGR</sequence>
<dbReference type="HOGENOM" id="CLU_926704_0_0_11"/>
<dbReference type="KEGG" id="fra:Francci3_0653"/>
<feature type="compositionally biased region" description="Gly residues" evidence="1">
    <location>
        <begin position="255"/>
        <end position="266"/>
    </location>
</feature>
<keyword evidence="2" id="KW-0812">Transmembrane</keyword>
<evidence type="ECO:0000256" key="1">
    <source>
        <dbReference type="SAM" id="MobiDB-lite"/>
    </source>
</evidence>
<keyword evidence="2" id="KW-0472">Membrane</keyword>
<keyword evidence="4" id="KW-1185">Reference proteome</keyword>
<evidence type="ECO:0000313" key="4">
    <source>
        <dbReference type="Proteomes" id="UP000001937"/>
    </source>
</evidence>
<protein>
    <submittedName>
        <fullName evidence="3">Antigen 34 kDa family</fullName>
    </submittedName>
</protein>
<dbReference type="OrthoDB" id="3215573at2"/>
<feature type="transmembrane region" description="Helical" evidence="2">
    <location>
        <begin position="88"/>
        <end position="108"/>
    </location>
</feature>
<feature type="compositionally biased region" description="Low complexity" evidence="1">
    <location>
        <begin position="227"/>
        <end position="254"/>
    </location>
</feature>
<proteinExistence type="predicted"/>
<dbReference type="AlphaFoldDB" id="Q2JFA5"/>
<gene>
    <name evidence="3" type="ordered locus">Francci3_0653</name>
</gene>
<feature type="transmembrane region" description="Helical" evidence="2">
    <location>
        <begin position="54"/>
        <end position="76"/>
    </location>
</feature>
<reference evidence="3 4" key="1">
    <citation type="journal article" date="2007" name="Genome Res.">
        <title>Genome characteristics of facultatively symbiotic Frankia sp. strains reflect host range and host plant biogeography.</title>
        <authorList>
            <person name="Normand P."/>
            <person name="Lapierre P."/>
            <person name="Tisa L.S."/>
            <person name="Gogarten J.P."/>
            <person name="Alloisio N."/>
            <person name="Bagnarol E."/>
            <person name="Bassi C.A."/>
            <person name="Berry A.M."/>
            <person name="Bickhart D.M."/>
            <person name="Choisne N."/>
            <person name="Couloux A."/>
            <person name="Cournoyer B."/>
            <person name="Cruveiller S."/>
            <person name="Daubin V."/>
            <person name="Demange N."/>
            <person name="Francino M.P."/>
            <person name="Goltsman E."/>
            <person name="Huang Y."/>
            <person name="Kopp O.R."/>
            <person name="Labarre L."/>
            <person name="Lapidus A."/>
            <person name="Lavire C."/>
            <person name="Marechal J."/>
            <person name="Martinez M."/>
            <person name="Mastronunzio J.E."/>
            <person name="Mullin B.C."/>
            <person name="Niemann J."/>
            <person name="Pujic P."/>
            <person name="Rawnsley T."/>
            <person name="Rouy Z."/>
            <person name="Schenowitz C."/>
            <person name="Sellstedt A."/>
            <person name="Tavares F."/>
            <person name="Tomkins J.P."/>
            <person name="Vallenet D."/>
            <person name="Valverde C."/>
            <person name="Wall L.G."/>
            <person name="Wang Y."/>
            <person name="Medigue C."/>
            <person name="Benson D.R."/>
        </authorList>
    </citation>
    <scope>NUCLEOTIDE SEQUENCE [LARGE SCALE GENOMIC DNA]</scope>
    <source>
        <strain evidence="4">DSM 45818 / CECT 9043 / CcI3</strain>
    </source>
</reference>